<accession>A0AAN7A3K6</accession>
<reference evidence="3" key="2">
    <citation type="submission" date="2023-05" db="EMBL/GenBank/DDBJ databases">
        <authorList>
            <consortium name="Lawrence Berkeley National Laboratory"/>
            <person name="Steindorff A."/>
            <person name="Hensen N."/>
            <person name="Bonometti L."/>
            <person name="Westerberg I."/>
            <person name="Brannstrom I.O."/>
            <person name="Guillou S."/>
            <person name="Cros-Aarteil S."/>
            <person name="Calhoun S."/>
            <person name="Haridas S."/>
            <person name="Kuo A."/>
            <person name="Mondo S."/>
            <person name="Pangilinan J."/>
            <person name="Riley R."/>
            <person name="Labutti K."/>
            <person name="Andreopoulos B."/>
            <person name="Lipzen A."/>
            <person name="Chen C."/>
            <person name="Yanf M."/>
            <person name="Daum C."/>
            <person name="Ng V."/>
            <person name="Clum A."/>
            <person name="Ohm R."/>
            <person name="Martin F."/>
            <person name="Silar P."/>
            <person name="Natvig D."/>
            <person name="Lalanne C."/>
            <person name="Gautier V."/>
            <person name="Ament-Velasquez S.L."/>
            <person name="Kruys A."/>
            <person name="Hutchinson M.I."/>
            <person name="Powell A.J."/>
            <person name="Barry K."/>
            <person name="Miller A.N."/>
            <person name="Grigoriev I.V."/>
            <person name="Debuchy R."/>
            <person name="Gladieux P."/>
            <person name="Thoren M.H."/>
            <person name="Johannesson H."/>
        </authorList>
    </citation>
    <scope>NUCLEOTIDE SEQUENCE</scope>
    <source>
        <strain evidence="3">CBS 892.96</strain>
    </source>
</reference>
<comment type="caution">
    <text evidence="3">The sequence shown here is derived from an EMBL/GenBank/DDBJ whole genome shotgun (WGS) entry which is preliminary data.</text>
</comment>
<dbReference type="EMBL" id="MU866464">
    <property type="protein sequence ID" value="KAK4172105.1"/>
    <property type="molecule type" value="Genomic_DNA"/>
</dbReference>
<evidence type="ECO:0000256" key="1">
    <source>
        <dbReference type="SAM" id="MobiDB-lite"/>
    </source>
</evidence>
<proteinExistence type="predicted"/>
<keyword evidence="4" id="KW-1185">Reference proteome</keyword>
<name>A0AAN7A3K6_9PEZI</name>
<feature type="compositionally biased region" description="Low complexity" evidence="1">
    <location>
        <begin position="74"/>
        <end position="87"/>
    </location>
</feature>
<evidence type="ECO:0000256" key="2">
    <source>
        <dbReference type="SAM" id="SignalP"/>
    </source>
</evidence>
<evidence type="ECO:0000313" key="4">
    <source>
        <dbReference type="Proteomes" id="UP001302321"/>
    </source>
</evidence>
<dbReference type="AlphaFoldDB" id="A0AAN7A3K6"/>
<gene>
    <name evidence="3" type="ORF">QBC36DRAFT_363874</name>
</gene>
<feature type="region of interest" description="Disordered" evidence="1">
    <location>
        <begin position="287"/>
        <end position="323"/>
    </location>
</feature>
<feature type="chain" id="PRO_5042998865" evidence="2">
    <location>
        <begin position="27"/>
        <end position="323"/>
    </location>
</feature>
<sequence length="323" mass="32779">MRTSPHWSLIRVILLLVALFITLSAAQTESAEPAPSSEPTTEPGTESPSPSATASSQTASPSTPSSGGGGGGTPTTNTPRPSGSNPPDVYLRVPELSVGRIELDVDDLKADINLNAEIANLVSINVGVAIGVQKVNITISDVEAELELVIRLGHLVDIVNRTLSSLDLNPLLINLLNNVSDVVDSVVGAVDGLLGTITQGGSTLRFLIDNLGNIVQEVAGEGTDVVSSIVGSYQKNMTFTGVAKELGNGLTQRTYKYDALGSLVNIIFNTMGQVVQAVVVGKDNGGGGGGGGGSSTSIPVETTAPATSSAAAPASSAPAVEGR</sequence>
<feature type="compositionally biased region" description="Low complexity" evidence="1">
    <location>
        <begin position="28"/>
        <end position="65"/>
    </location>
</feature>
<protein>
    <submittedName>
        <fullName evidence="3">Uncharacterized protein</fullName>
    </submittedName>
</protein>
<feature type="region of interest" description="Disordered" evidence="1">
    <location>
        <begin position="28"/>
        <end position="89"/>
    </location>
</feature>
<evidence type="ECO:0000313" key="3">
    <source>
        <dbReference type="EMBL" id="KAK4172105.1"/>
    </source>
</evidence>
<feature type="compositionally biased region" description="Low complexity" evidence="1">
    <location>
        <begin position="302"/>
        <end position="323"/>
    </location>
</feature>
<organism evidence="3 4">
    <name type="scientific">Triangularia setosa</name>
    <dbReference type="NCBI Taxonomy" id="2587417"/>
    <lineage>
        <taxon>Eukaryota</taxon>
        <taxon>Fungi</taxon>
        <taxon>Dikarya</taxon>
        <taxon>Ascomycota</taxon>
        <taxon>Pezizomycotina</taxon>
        <taxon>Sordariomycetes</taxon>
        <taxon>Sordariomycetidae</taxon>
        <taxon>Sordariales</taxon>
        <taxon>Podosporaceae</taxon>
        <taxon>Triangularia</taxon>
    </lineage>
</organism>
<reference evidence="3" key="1">
    <citation type="journal article" date="2023" name="Mol. Phylogenet. Evol.">
        <title>Genome-scale phylogeny and comparative genomics of the fungal order Sordariales.</title>
        <authorList>
            <person name="Hensen N."/>
            <person name="Bonometti L."/>
            <person name="Westerberg I."/>
            <person name="Brannstrom I.O."/>
            <person name="Guillou S."/>
            <person name="Cros-Aarteil S."/>
            <person name="Calhoun S."/>
            <person name="Haridas S."/>
            <person name="Kuo A."/>
            <person name="Mondo S."/>
            <person name="Pangilinan J."/>
            <person name="Riley R."/>
            <person name="LaButti K."/>
            <person name="Andreopoulos B."/>
            <person name="Lipzen A."/>
            <person name="Chen C."/>
            <person name="Yan M."/>
            <person name="Daum C."/>
            <person name="Ng V."/>
            <person name="Clum A."/>
            <person name="Steindorff A."/>
            <person name="Ohm R.A."/>
            <person name="Martin F."/>
            <person name="Silar P."/>
            <person name="Natvig D.O."/>
            <person name="Lalanne C."/>
            <person name="Gautier V."/>
            <person name="Ament-Velasquez S.L."/>
            <person name="Kruys A."/>
            <person name="Hutchinson M.I."/>
            <person name="Powell A.J."/>
            <person name="Barry K."/>
            <person name="Miller A.N."/>
            <person name="Grigoriev I.V."/>
            <person name="Debuchy R."/>
            <person name="Gladieux P."/>
            <person name="Hiltunen Thoren M."/>
            <person name="Johannesson H."/>
        </authorList>
    </citation>
    <scope>NUCLEOTIDE SEQUENCE</scope>
    <source>
        <strain evidence="3">CBS 892.96</strain>
    </source>
</reference>
<keyword evidence="2" id="KW-0732">Signal</keyword>
<dbReference type="Proteomes" id="UP001302321">
    <property type="component" value="Unassembled WGS sequence"/>
</dbReference>
<feature type="signal peptide" evidence="2">
    <location>
        <begin position="1"/>
        <end position="26"/>
    </location>
</feature>